<reference evidence="2" key="1">
    <citation type="submission" date="2020-07" db="EMBL/GenBank/DDBJ databases">
        <authorList>
            <person name="Lin J."/>
        </authorList>
    </citation>
    <scope>NUCLEOTIDE SEQUENCE</scope>
</reference>
<dbReference type="AlphaFoldDB" id="A0A6V7PPJ4"/>
<accession>A0A6V7PPJ4</accession>
<sequence>MYKDLKLLHWWPEMKKDVGEFVARCLTCQRMKTDHSAGKLQSLSIPVWKWKKITMDFVMGLSHSQAGHDTIWVIVDRLTKSAHFISIHTTWTSVRYRDSTILANFGQMGQSGRFERFGPVPFGIPTSLEEQK</sequence>
<dbReference type="InterPro" id="IPR041588">
    <property type="entry name" value="Integrase_H2C2"/>
</dbReference>
<dbReference type="InterPro" id="IPR012337">
    <property type="entry name" value="RNaseH-like_sf"/>
</dbReference>
<dbReference type="SUPFAM" id="SSF53098">
    <property type="entry name" value="Ribonuclease H-like"/>
    <property type="match status" value="1"/>
</dbReference>
<dbReference type="Pfam" id="PF17921">
    <property type="entry name" value="Integrase_H2C2"/>
    <property type="match status" value="1"/>
</dbReference>
<proteinExistence type="predicted"/>
<feature type="domain" description="Integrase zinc-binding" evidence="1">
    <location>
        <begin position="1"/>
        <end position="33"/>
    </location>
</feature>
<organism evidence="2">
    <name type="scientific">Ananas comosus var. bracteatus</name>
    <name type="common">red pineapple</name>
    <dbReference type="NCBI Taxonomy" id="296719"/>
    <lineage>
        <taxon>Eukaryota</taxon>
        <taxon>Viridiplantae</taxon>
        <taxon>Streptophyta</taxon>
        <taxon>Embryophyta</taxon>
        <taxon>Tracheophyta</taxon>
        <taxon>Spermatophyta</taxon>
        <taxon>Magnoliopsida</taxon>
        <taxon>Liliopsida</taxon>
        <taxon>Poales</taxon>
        <taxon>Bromeliaceae</taxon>
        <taxon>Bromelioideae</taxon>
        <taxon>Ananas</taxon>
    </lineage>
</organism>
<name>A0A6V7PPJ4_ANACO</name>
<protein>
    <recommendedName>
        <fullName evidence="1">Integrase zinc-binding domain-containing protein</fullName>
    </recommendedName>
</protein>
<dbReference type="Gene3D" id="1.10.340.70">
    <property type="match status" value="1"/>
</dbReference>
<evidence type="ECO:0000259" key="1">
    <source>
        <dbReference type="Pfam" id="PF17921"/>
    </source>
</evidence>
<dbReference type="InterPro" id="IPR036397">
    <property type="entry name" value="RNaseH_sf"/>
</dbReference>
<gene>
    <name evidence="2" type="ORF">CB5_LOCUS15952</name>
</gene>
<dbReference type="GO" id="GO:0003676">
    <property type="term" value="F:nucleic acid binding"/>
    <property type="evidence" value="ECO:0007669"/>
    <property type="project" value="InterPro"/>
</dbReference>
<dbReference type="Gene3D" id="3.30.420.10">
    <property type="entry name" value="Ribonuclease H-like superfamily/Ribonuclease H"/>
    <property type="match status" value="1"/>
</dbReference>
<dbReference type="EMBL" id="LR862150">
    <property type="protein sequence ID" value="CAD1832741.1"/>
    <property type="molecule type" value="Genomic_DNA"/>
</dbReference>
<dbReference type="PANTHER" id="PTHR45835:SF99">
    <property type="entry name" value="CHROMO DOMAIN-CONTAINING PROTEIN-RELATED"/>
    <property type="match status" value="1"/>
</dbReference>
<dbReference type="PANTHER" id="PTHR45835">
    <property type="entry name" value="YALI0A06105P"/>
    <property type="match status" value="1"/>
</dbReference>
<evidence type="ECO:0000313" key="2">
    <source>
        <dbReference type="EMBL" id="CAD1832741.1"/>
    </source>
</evidence>